<dbReference type="Gene3D" id="3.30.160.390">
    <property type="entry name" value="Integrase, DNA-binding domain"/>
    <property type="match status" value="1"/>
</dbReference>
<dbReference type="EMBL" id="BALE01000057">
    <property type="protein sequence ID" value="GAN55721.1"/>
    <property type="molecule type" value="Genomic_DNA"/>
</dbReference>
<name>A0A0D6MQI5_9PROT</name>
<dbReference type="GO" id="GO:0003677">
    <property type="term" value="F:DNA binding"/>
    <property type="evidence" value="ECO:0007669"/>
    <property type="project" value="UniProtKB-KW"/>
</dbReference>
<proteinExistence type="inferred from homology"/>
<dbReference type="InterPro" id="IPR010998">
    <property type="entry name" value="Integrase_recombinase_N"/>
</dbReference>
<evidence type="ECO:0000313" key="6">
    <source>
        <dbReference type="EMBL" id="GAN55721.1"/>
    </source>
</evidence>
<sequence>MARISKRVVMAAQPTEKDYFVWDDAVPAFAIRVWPSGRKVYVLHYRAGGRMRRYTIGQHGPWTADAAREEAIKTLARVHHGENPADERQEERKVPTVRQFGKAFMERHVEVHLKPTTQAEYRRSIDLFIVPKLGTSRMTDITRADVAAFHHEFRHIPYQANRTLGVLSKMFSLADLWEVRTDGINPCRGMRRYKEEKRERFLTQEEYLRLGKAFDEANDEPEAVNALRLLALTGCRLSEIQKLKWEHVFFPERELRLPDSKTGAKIVQLGQAAVDVLTAIPRIKGNPYVITGRKEGGHLTDVQKPWRRVRQVAGLDGVRIHDLRHSFASDALEMGEDLTMIGRMLGHSDIKTTARYAHLKKTSVRTATDRVSGRIASILHSSSAR</sequence>
<evidence type="ECO:0000259" key="5">
    <source>
        <dbReference type="PROSITE" id="PS51898"/>
    </source>
</evidence>
<dbReference type="InterPro" id="IPR004107">
    <property type="entry name" value="Integrase_SAM-like_N"/>
</dbReference>
<comment type="caution">
    <text evidence="6">The sequence shown here is derived from an EMBL/GenBank/DDBJ whole genome shotgun (WGS) entry which is preliminary data.</text>
</comment>
<comment type="similarity">
    <text evidence="1">Belongs to the 'phage' integrase family.</text>
</comment>
<dbReference type="Proteomes" id="UP000032679">
    <property type="component" value="Unassembled WGS sequence"/>
</dbReference>
<keyword evidence="3" id="KW-0238">DNA-binding</keyword>
<protein>
    <submittedName>
        <fullName evidence="6">Phage integrase family protein</fullName>
    </submittedName>
</protein>
<evidence type="ECO:0000256" key="3">
    <source>
        <dbReference type="ARBA" id="ARBA00023125"/>
    </source>
</evidence>
<dbReference type="InterPro" id="IPR011010">
    <property type="entry name" value="DNA_brk_join_enz"/>
</dbReference>
<dbReference type="PANTHER" id="PTHR30629:SF2">
    <property type="entry name" value="PROPHAGE INTEGRASE INTS-RELATED"/>
    <property type="match status" value="1"/>
</dbReference>
<dbReference type="STRING" id="1231623.Tasa_057_009"/>
<dbReference type="Pfam" id="PF00589">
    <property type="entry name" value="Phage_integrase"/>
    <property type="match status" value="1"/>
</dbReference>
<dbReference type="SUPFAM" id="SSF56349">
    <property type="entry name" value="DNA breaking-rejoining enzymes"/>
    <property type="match status" value="1"/>
</dbReference>
<dbReference type="RefSeq" id="WP_048851137.1">
    <property type="nucleotide sequence ID" value="NZ_BALE01000057.1"/>
</dbReference>
<dbReference type="AlphaFoldDB" id="A0A0D6MQI5"/>
<feature type="domain" description="Tyr recombinase" evidence="5">
    <location>
        <begin position="197"/>
        <end position="369"/>
    </location>
</feature>
<evidence type="ECO:0000313" key="7">
    <source>
        <dbReference type="Proteomes" id="UP000032679"/>
    </source>
</evidence>
<dbReference type="InterPro" id="IPR038488">
    <property type="entry name" value="Integrase_DNA-bd_sf"/>
</dbReference>
<organism evidence="6 7">
    <name type="scientific">Tanticharoenia sakaeratensis NBRC 103193</name>
    <dbReference type="NCBI Taxonomy" id="1231623"/>
    <lineage>
        <taxon>Bacteria</taxon>
        <taxon>Pseudomonadati</taxon>
        <taxon>Pseudomonadota</taxon>
        <taxon>Alphaproteobacteria</taxon>
        <taxon>Acetobacterales</taxon>
        <taxon>Acetobacteraceae</taxon>
        <taxon>Tanticharoenia</taxon>
    </lineage>
</organism>
<dbReference type="PROSITE" id="PS51898">
    <property type="entry name" value="TYR_RECOMBINASE"/>
    <property type="match status" value="1"/>
</dbReference>
<dbReference type="InterPro" id="IPR002104">
    <property type="entry name" value="Integrase_catalytic"/>
</dbReference>
<dbReference type="InterPro" id="IPR025166">
    <property type="entry name" value="Integrase_DNA_bind_dom"/>
</dbReference>
<dbReference type="Pfam" id="PF13356">
    <property type="entry name" value="Arm-DNA-bind_3"/>
    <property type="match status" value="1"/>
</dbReference>
<evidence type="ECO:0000256" key="4">
    <source>
        <dbReference type="ARBA" id="ARBA00023172"/>
    </source>
</evidence>
<dbReference type="InterPro" id="IPR050808">
    <property type="entry name" value="Phage_Integrase"/>
</dbReference>
<evidence type="ECO:0000256" key="1">
    <source>
        <dbReference type="ARBA" id="ARBA00008857"/>
    </source>
</evidence>
<dbReference type="Pfam" id="PF14659">
    <property type="entry name" value="Phage_int_SAM_3"/>
    <property type="match status" value="1"/>
</dbReference>
<accession>A0A0D6MQI5</accession>
<keyword evidence="4" id="KW-0233">DNA recombination</keyword>
<dbReference type="CDD" id="cd00796">
    <property type="entry name" value="INT_Rci_Hp1_C"/>
    <property type="match status" value="1"/>
</dbReference>
<dbReference type="PANTHER" id="PTHR30629">
    <property type="entry name" value="PROPHAGE INTEGRASE"/>
    <property type="match status" value="1"/>
</dbReference>
<dbReference type="GO" id="GO:0006310">
    <property type="term" value="P:DNA recombination"/>
    <property type="evidence" value="ECO:0007669"/>
    <property type="project" value="UniProtKB-KW"/>
</dbReference>
<dbReference type="GO" id="GO:0015074">
    <property type="term" value="P:DNA integration"/>
    <property type="evidence" value="ECO:0007669"/>
    <property type="project" value="UniProtKB-KW"/>
</dbReference>
<dbReference type="InterPro" id="IPR013762">
    <property type="entry name" value="Integrase-like_cat_sf"/>
</dbReference>
<keyword evidence="2" id="KW-0229">DNA integration</keyword>
<gene>
    <name evidence="6" type="ORF">Tasa_057_009</name>
</gene>
<dbReference type="OrthoDB" id="7298605at2"/>
<dbReference type="Gene3D" id="1.10.150.130">
    <property type="match status" value="1"/>
</dbReference>
<evidence type="ECO:0000256" key="2">
    <source>
        <dbReference type="ARBA" id="ARBA00022908"/>
    </source>
</evidence>
<reference evidence="6 7" key="1">
    <citation type="submission" date="2012-10" db="EMBL/GenBank/DDBJ databases">
        <title>Genome sequencing of Tanticharoenia sakaeratensis NBRC 103193.</title>
        <authorList>
            <person name="Azuma Y."/>
            <person name="Hadano H."/>
            <person name="Hirakawa H."/>
            <person name="Matsushita K."/>
        </authorList>
    </citation>
    <scope>NUCLEOTIDE SEQUENCE [LARGE SCALE GENOMIC DNA]</scope>
    <source>
        <strain evidence="6 7">NBRC 103193</strain>
    </source>
</reference>
<dbReference type="Gene3D" id="1.10.443.10">
    <property type="entry name" value="Intergrase catalytic core"/>
    <property type="match status" value="1"/>
</dbReference>
<keyword evidence="7" id="KW-1185">Reference proteome</keyword>